<dbReference type="CDD" id="cd15548">
    <property type="entry name" value="PHD_ASH1L"/>
    <property type="match status" value="1"/>
</dbReference>
<dbReference type="SMART" id="SM00439">
    <property type="entry name" value="BAH"/>
    <property type="match status" value="1"/>
</dbReference>
<feature type="region of interest" description="Disordered" evidence="6">
    <location>
        <begin position="277"/>
        <end position="413"/>
    </location>
</feature>
<dbReference type="InterPro" id="IPR001965">
    <property type="entry name" value="Znf_PHD"/>
</dbReference>
<dbReference type="EMBL" id="JAERUA010000020">
    <property type="protein sequence ID" value="KAI1885914.1"/>
    <property type="molecule type" value="Genomic_DNA"/>
</dbReference>
<feature type="compositionally biased region" description="Basic and acidic residues" evidence="6">
    <location>
        <begin position="404"/>
        <end position="413"/>
    </location>
</feature>
<keyword evidence="5" id="KW-0539">Nucleus</keyword>
<feature type="domain" description="BAH" evidence="7">
    <location>
        <begin position="113"/>
        <end position="250"/>
    </location>
</feature>
<evidence type="ECO:0000313" key="9">
    <source>
        <dbReference type="Proteomes" id="UP000829720"/>
    </source>
</evidence>
<evidence type="ECO:0000259" key="7">
    <source>
        <dbReference type="PROSITE" id="PS51038"/>
    </source>
</evidence>
<dbReference type="Pfam" id="PF01426">
    <property type="entry name" value="BAH"/>
    <property type="match status" value="1"/>
</dbReference>
<feature type="compositionally biased region" description="Pro residues" evidence="6">
    <location>
        <begin position="349"/>
        <end position="359"/>
    </location>
</feature>
<comment type="caution">
    <text evidence="8">The sequence shown here is derived from an EMBL/GenBank/DDBJ whole genome shotgun (WGS) entry which is preliminary data.</text>
</comment>
<proteinExistence type="predicted"/>
<dbReference type="PANTHER" id="PTHR46147">
    <property type="entry name" value="HISTONE-LYSINE N-METHYLTRANSFERASE ASH1"/>
    <property type="match status" value="1"/>
</dbReference>
<keyword evidence="9" id="KW-1185">Reference proteome</keyword>
<dbReference type="FunFam" id="3.30.40.10:FF:000113">
    <property type="entry name" value="Histone-lysine N-methyltransferase"/>
    <property type="match status" value="1"/>
</dbReference>
<dbReference type="InterPro" id="IPR019786">
    <property type="entry name" value="Zinc_finger_PHD-type_CS"/>
</dbReference>
<evidence type="ECO:0000313" key="8">
    <source>
        <dbReference type="EMBL" id="KAI1885914.1"/>
    </source>
</evidence>
<dbReference type="Pfam" id="PF20826">
    <property type="entry name" value="PHD_5"/>
    <property type="match status" value="1"/>
</dbReference>
<dbReference type="FunFam" id="2.30.30.490:FF:000056">
    <property type="entry name" value="Ash1 (absent, small, or homeotic)-like"/>
    <property type="match status" value="1"/>
</dbReference>
<reference evidence="8" key="1">
    <citation type="submission" date="2021-01" db="EMBL/GenBank/DDBJ databases">
        <authorList>
            <person name="Zahm M."/>
            <person name="Roques C."/>
            <person name="Cabau C."/>
            <person name="Klopp C."/>
            <person name="Donnadieu C."/>
            <person name="Jouanno E."/>
            <person name="Lampietro C."/>
            <person name="Louis A."/>
            <person name="Herpin A."/>
            <person name="Echchiki A."/>
            <person name="Berthelot C."/>
            <person name="Parey E."/>
            <person name="Roest-Crollius H."/>
            <person name="Braasch I."/>
            <person name="Postlethwait J."/>
            <person name="Bobe J."/>
            <person name="Montfort J."/>
            <person name="Bouchez O."/>
            <person name="Begum T."/>
            <person name="Mejri S."/>
            <person name="Adams A."/>
            <person name="Chen W.-J."/>
            <person name="Guiguen Y."/>
        </authorList>
    </citation>
    <scope>NUCLEOTIDE SEQUENCE</scope>
    <source>
        <tissue evidence="8">Blood</tissue>
    </source>
</reference>
<evidence type="ECO:0000256" key="1">
    <source>
        <dbReference type="ARBA" id="ARBA00004123"/>
    </source>
</evidence>
<dbReference type="SUPFAM" id="SSF57903">
    <property type="entry name" value="FYVE/PHD zinc finger"/>
    <property type="match status" value="1"/>
</dbReference>
<dbReference type="InterPro" id="IPR013083">
    <property type="entry name" value="Znf_RING/FYVE/PHD"/>
</dbReference>
<dbReference type="InterPro" id="IPR043151">
    <property type="entry name" value="BAH_sf"/>
</dbReference>
<evidence type="ECO:0000256" key="6">
    <source>
        <dbReference type="SAM" id="MobiDB-lite"/>
    </source>
</evidence>
<dbReference type="Proteomes" id="UP000829720">
    <property type="component" value="Unassembled WGS sequence"/>
</dbReference>
<gene>
    <name evidence="8" type="ORF">AGOR_G00208660</name>
</gene>
<dbReference type="PROSITE" id="PS01359">
    <property type="entry name" value="ZF_PHD_1"/>
    <property type="match status" value="1"/>
</dbReference>
<keyword evidence="4" id="KW-0862">Zinc</keyword>
<dbReference type="PROSITE" id="PS51038">
    <property type="entry name" value="BAH"/>
    <property type="match status" value="1"/>
</dbReference>
<dbReference type="InterPro" id="IPR011011">
    <property type="entry name" value="Znf_FYVE_PHD"/>
</dbReference>
<dbReference type="PANTHER" id="PTHR46147:SF1">
    <property type="entry name" value="HISTONE-LYSINE N-METHYLTRANSFERASE ASH1L"/>
    <property type="match status" value="1"/>
</dbReference>
<dbReference type="Gene3D" id="2.30.30.490">
    <property type="match status" value="1"/>
</dbReference>
<feature type="compositionally biased region" description="Basic and acidic residues" evidence="6">
    <location>
        <begin position="294"/>
        <end position="305"/>
    </location>
</feature>
<sequence>MGETASEADSSDSLERDHTHHHPHHGRPGSHDKDDDVIRCICGMYKDEGLMIQCEKCMVWQHCDCMRLKSDVEHYLCEQCDPRPVDREVPMLPQPSYASSGSIYYICLLRDDLLLHQGDCVYLMRDSRRTPDGQPVRQSYRLLSHVNRDKLDIFRIEKLWKSDKGERFAFGHHYFRPHETHHSPSRRFYHNELFRVPLYEIIPLEAVVGTCCVLDLYTYCKGRPKGVKEQDVYICDYRLDKSAHLFYKINRNRYPVCTKPYAFNHFPKRLAPKRDFSPHYVPDNYKRNGGRSSWKSERERPKLVCKDGPGVGCEDDSSPGDPQLCDGGGGSQLDSEEGAGDGDMDIIPGEPPPILPHQPAPAALPQTPQDHRGGEDEDEAELERGEAPEIPPSSSSSSSSSLHHQSELGKREAQRERLNKILLNLLHQTPSKNVIDVTYLLEEGSGPRLRRRTLGLGDFVGRK</sequence>
<keyword evidence="3" id="KW-0863">Zinc-finger</keyword>
<protein>
    <recommendedName>
        <fullName evidence="7">BAH domain-containing protein</fullName>
    </recommendedName>
</protein>
<evidence type="ECO:0000256" key="3">
    <source>
        <dbReference type="ARBA" id="ARBA00022771"/>
    </source>
</evidence>
<dbReference type="CDD" id="cd04717">
    <property type="entry name" value="BAH_polybromo"/>
    <property type="match status" value="1"/>
</dbReference>
<dbReference type="GO" id="GO:0006355">
    <property type="term" value="P:regulation of DNA-templated transcription"/>
    <property type="evidence" value="ECO:0007669"/>
    <property type="project" value="TreeGrafter"/>
</dbReference>
<feature type="compositionally biased region" description="Basic residues" evidence="6">
    <location>
        <begin position="19"/>
        <end position="28"/>
    </location>
</feature>
<dbReference type="OrthoDB" id="8909887at2759"/>
<dbReference type="SMART" id="SM00249">
    <property type="entry name" value="PHD"/>
    <property type="match status" value="1"/>
</dbReference>
<dbReference type="GO" id="GO:0005654">
    <property type="term" value="C:nucleoplasm"/>
    <property type="evidence" value="ECO:0007669"/>
    <property type="project" value="TreeGrafter"/>
</dbReference>
<dbReference type="AlphaFoldDB" id="A0A8T3CRN6"/>
<dbReference type="Gene3D" id="3.30.40.10">
    <property type="entry name" value="Zinc/RING finger domain, C3HC4 (zinc finger)"/>
    <property type="match status" value="1"/>
</dbReference>
<evidence type="ECO:0000256" key="2">
    <source>
        <dbReference type="ARBA" id="ARBA00022723"/>
    </source>
</evidence>
<dbReference type="GO" id="GO:0042800">
    <property type="term" value="F:histone H3K4 methyltransferase activity"/>
    <property type="evidence" value="ECO:0007669"/>
    <property type="project" value="TreeGrafter"/>
</dbReference>
<evidence type="ECO:0000256" key="4">
    <source>
        <dbReference type="ARBA" id="ARBA00022833"/>
    </source>
</evidence>
<accession>A0A8T3CRN6</accession>
<dbReference type="GO" id="GO:0008270">
    <property type="term" value="F:zinc ion binding"/>
    <property type="evidence" value="ECO:0007669"/>
    <property type="project" value="UniProtKB-KW"/>
</dbReference>
<keyword evidence="2" id="KW-0479">Metal-binding</keyword>
<feature type="region of interest" description="Disordered" evidence="6">
    <location>
        <begin position="1"/>
        <end position="32"/>
    </location>
</feature>
<dbReference type="InterPro" id="IPR001025">
    <property type="entry name" value="BAH_dom"/>
</dbReference>
<comment type="subcellular location">
    <subcellularLocation>
        <location evidence="1">Nucleus</location>
    </subcellularLocation>
</comment>
<name>A0A8T3CRN6_9TELE</name>
<dbReference type="InterPro" id="IPR043319">
    <property type="entry name" value="PHD_ASH1L"/>
</dbReference>
<organism evidence="8 9">
    <name type="scientific">Albula goreensis</name>
    <dbReference type="NCBI Taxonomy" id="1534307"/>
    <lineage>
        <taxon>Eukaryota</taxon>
        <taxon>Metazoa</taxon>
        <taxon>Chordata</taxon>
        <taxon>Craniata</taxon>
        <taxon>Vertebrata</taxon>
        <taxon>Euteleostomi</taxon>
        <taxon>Actinopterygii</taxon>
        <taxon>Neopterygii</taxon>
        <taxon>Teleostei</taxon>
        <taxon>Albuliformes</taxon>
        <taxon>Albulidae</taxon>
        <taxon>Albula</taxon>
    </lineage>
</organism>
<feature type="compositionally biased region" description="Acidic residues" evidence="6">
    <location>
        <begin position="334"/>
        <end position="344"/>
    </location>
</feature>
<dbReference type="GO" id="GO:0003682">
    <property type="term" value="F:chromatin binding"/>
    <property type="evidence" value="ECO:0007669"/>
    <property type="project" value="InterPro"/>
</dbReference>
<evidence type="ECO:0000256" key="5">
    <source>
        <dbReference type="ARBA" id="ARBA00023242"/>
    </source>
</evidence>